<evidence type="ECO:0000313" key="1">
    <source>
        <dbReference type="EMBL" id="KGM91731.1"/>
    </source>
</evidence>
<dbReference type="KEGG" id="pbn:PADG_12189"/>
<gene>
    <name evidence="1" type="ORF">PADG_12189</name>
</gene>
<keyword evidence="2" id="KW-1185">Reference proteome</keyword>
<dbReference type="GeneID" id="22588086"/>
<organism evidence="1 2">
    <name type="scientific">Paracoccidioides brasiliensis (strain Pb18)</name>
    <dbReference type="NCBI Taxonomy" id="502780"/>
    <lineage>
        <taxon>Eukaryota</taxon>
        <taxon>Fungi</taxon>
        <taxon>Dikarya</taxon>
        <taxon>Ascomycota</taxon>
        <taxon>Pezizomycotina</taxon>
        <taxon>Eurotiomycetes</taxon>
        <taxon>Eurotiomycetidae</taxon>
        <taxon>Onygenales</taxon>
        <taxon>Ajellomycetaceae</taxon>
        <taxon>Paracoccidioides</taxon>
    </lineage>
</organism>
<dbReference type="EMBL" id="KN275965">
    <property type="protein sequence ID" value="KGM91731.1"/>
    <property type="molecule type" value="Genomic_DNA"/>
</dbReference>
<dbReference type="VEuPathDB" id="FungiDB:PADG_12189"/>
<dbReference type="Proteomes" id="UP000001628">
    <property type="component" value="Unassembled WGS sequence"/>
</dbReference>
<dbReference type="eggNOG" id="ENOG502RR0F">
    <property type="taxonomic scope" value="Eukaryota"/>
</dbReference>
<dbReference type="RefSeq" id="XP_010762323.1">
    <property type="nucleotide sequence ID" value="XM_010764021.1"/>
</dbReference>
<proteinExistence type="predicted"/>
<sequence>MWLGVKYVINAESNSNKYVFRRFRLSGTQTSRTQSFMLALSPYNTGTQVTQDLERKLLECDAVSATFRRIQNLGQKDVDPGLGVCHAAESSSRYHKQRGGRWFRSRTSEREERREVSHLPIATGTKGVQRNVSQREKGIRHRKACLANRAILQFWLIKDAAVGCPDG</sequence>
<evidence type="ECO:0000313" key="2">
    <source>
        <dbReference type="Proteomes" id="UP000001628"/>
    </source>
</evidence>
<accession>A0A0A0HUS1</accession>
<name>A0A0A0HUS1_PARBD</name>
<dbReference type="HOGENOM" id="CLU_1595063_0_0_1"/>
<dbReference type="AlphaFoldDB" id="A0A0A0HUS1"/>
<protein>
    <submittedName>
        <fullName evidence="1">Uncharacterized protein</fullName>
    </submittedName>
</protein>
<reference evidence="1 2" key="1">
    <citation type="journal article" date="2011" name="PLoS Genet.">
        <title>Comparative genomic analysis of human fungal pathogens causing paracoccidioidomycosis.</title>
        <authorList>
            <person name="Desjardins C.A."/>
            <person name="Champion M.D."/>
            <person name="Holder J.W."/>
            <person name="Muszewska A."/>
            <person name="Goldberg J."/>
            <person name="Bailao A.M."/>
            <person name="Brigido M.M."/>
            <person name="Ferreira M.E."/>
            <person name="Garcia A.M."/>
            <person name="Grynberg M."/>
            <person name="Gujja S."/>
            <person name="Heiman D.I."/>
            <person name="Henn M.R."/>
            <person name="Kodira C.D."/>
            <person name="Leon-Narvaez H."/>
            <person name="Longo L.V."/>
            <person name="Ma L.J."/>
            <person name="Malavazi I."/>
            <person name="Matsuo A.L."/>
            <person name="Morais F.V."/>
            <person name="Pereira M."/>
            <person name="Rodriguez-Brito S."/>
            <person name="Sakthikumar S."/>
            <person name="Salem-Izacc S.M."/>
            <person name="Sykes S.M."/>
            <person name="Teixeira M.M."/>
            <person name="Vallejo M.C."/>
            <person name="Walter M.E."/>
            <person name="Yandava C."/>
            <person name="Young S."/>
            <person name="Zeng Q."/>
            <person name="Zucker J."/>
            <person name="Felipe M.S."/>
            <person name="Goldman G.H."/>
            <person name="Haas B.J."/>
            <person name="McEwen J.G."/>
            <person name="Nino-Vega G."/>
            <person name="Puccia R."/>
            <person name="San-Blas G."/>
            <person name="Soares C.M."/>
            <person name="Birren B.W."/>
            <person name="Cuomo C.A."/>
        </authorList>
    </citation>
    <scope>NUCLEOTIDE SEQUENCE [LARGE SCALE GENOMIC DNA]</scope>
    <source>
        <strain evidence="1 2">Pb18</strain>
    </source>
</reference>
<dbReference type="InParanoid" id="A0A0A0HUS1"/>